<dbReference type="Proteomes" id="UP000319010">
    <property type="component" value="Unassembled WGS sequence"/>
</dbReference>
<reference evidence="1 2" key="1">
    <citation type="submission" date="2019-06" db="EMBL/GenBank/DDBJ databases">
        <title>Draft genome sequence of Actinomyces johnsonii CCUG 34287T.</title>
        <authorList>
            <person name="Salva-Serra F."/>
            <person name="Cardew S."/>
            <person name="Moore E."/>
        </authorList>
    </citation>
    <scope>NUCLEOTIDE SEQUENCE [LARGE SCALE GENOMIC DNA]</scope>
    <source>
        <strain evidence="1 2">CCUG 34287</strain>
    </source>
</reference>
<evidence type="ECO:0000313" key="1">
    <source>
        <dbReference type="EMBL" id="TQD44752.1"/>
    </source>
</evidence>
<name>A0A508AFZ6_9ACTO</name>
<sequence>MERAFTYESKLHLHNRSLSDIHHSRLIDRNRPLHPRPVGQLLEGSIDPDVARKMRGIVESGRRRSADR</sequence>
<comment type="caution">
    <text evidence="1">The sequence shown here is derived from an EMBL/GenBank/DDBJ whole genome shotgun (WGS) entry which is preliminary data.</text>
</comment>
<dbReference type="EMBL" id="VICB01000003">
    <property type="protein sequence ID" value="TQD44752.1"/>
    <property type="molecule type" value="Genomic_DNA"/>
</dbReference>
<organism evidence="1 2">
    <name type="scientific">Actinomyces johnsonii</name>
    <dbReference type="NCBI Taxonomy" id="544581"/>
    <lineage>
        <taxon>Bacteria</taxon>
        <taxon>Bacillati</taxon>
        <taxon>Actinomycetota</taxon>
        <taxon>Actinomycetes</taxon>
        <taxon>Actinomycetales</taxon>
        <taxon>Actinomycetaceae</taxon>
        <taxon>Actinomyces</taxon>
    </lineage>
</organism>
<dbReference type="AlphaFoldDB" id="A0A508AFZ6"/>
<accession>A0A508AFZ6</accession>
<protein>
    <submittedName>
        <fullName evidence="1">Uncharacterized protein</fullName>
    </submittedName>
</protein>
<proteinExistence type="predicted"/>
<gene>
    <name evidence="1" type="ORF">FK256_02460</name>
</gene>
<evidence type="ECO:0000313" key="2">
    <source>
        <dbReference type="Proteomes" id="UP000319010"/>
    </source>
</evidence>